<keyword evidence="10" id="KW-1185">Reference proteome</keyword>
<dbReference type="GO" id="GO:0005634">
    <property type="term" value="C:nucleus"/>
    <property type="evidence" value="ECO:0007669"/>
    <property type="project" value="UniProtKB-SubCell"/>
</dbReference>
<evidence type="ECO:0000256" key="7">
    <source>
        <dbReference type="RuleBase" id="RU004020"/>
    </source>
</evidence>
<evidence type="ECO:0000313" key="10">
    <source>
        <dbReference type="Proteomes" id="UP000492821"/>
    </source>
</evidence>
<feature type="region of interest" description="Disordered" evidence="8">
    <location>
        <begin position="543"/>
        <end position="611"/>
    </location>
</feature>
<feature type="compositionally biased region" description="Low complexity" evidence="8">
    <location>
        <begin position="418"/>
        <end position="441"/>
    </location>
</feature>
<comment type="subcellular location">
    <subcellularLocation>
        <location evidence="1">Nucleus</location>
    </subcellularLocation>
</comment>
<dbReference type="Pfam" id="PF00447">
    <property type="entry name" value="HSF_DNA-bind"/>
    <property type="match status" value="1"/>
</dbReference>
<dbReference type="GO" id="GO:0003700">
    <property type="term" value="F:DNA-binding transcription factor activity"/>
    <property type="evidence" value="ECO:0007669"/>
    <property type="project" value="InterPro"/>
</dbReference>
<evidence type="ECO:0000256" key="4">
    <source>
        <dbReference type="ARBA" id="ARBA00023125"/>
    </source>
</evidence>
<dbReference type="Gene3D" id="1.10.10.10">
    <property type="entry name" value="Winged helix-like DNA-binding domain superfamily/Winged helix DNA-binding domain"/>
    <property type="match status" value="1"/>
</dbReference>
<reference evidence="10" key="1">
    <citation type="journal article" date="2013" name="Genetics">
        <title>The draft genome and transcriptome of Panagrellus redivivus are shaped by the harsh demands of a free-living lifestyle.</title>
        <authorList>
            <person name="Srinivasan J."/>
            <person name="Dillman A.R."/>
            <person name="Macchietto M.G."/>
            <person name="Heikkinen L."/>
            <person name="Lakso M."/>
            <person name="Fracchia K.M."/>
            <person name="Antoshechkin I."/>
            <person name="Mortazavi A."/>
            <person name="Wong G."/>
            <person name="Sternberg P.W."/>
        </authorList>
    </citation>
    <scope>NUCLEOTIDE SEQUENCE [LARGE SCALE GENOMIC DNA]</scope>
    <source>
        <strain evidence="10">MT8872</strain>
    </source>
</reference>
<dbReference type="InterPro" id="IPR036390">
    <property type="entry name" value="WH_DNA-bd_sf"/>
</dbReference>
<dbReference type="PRINTS" id="PR00056">
    <property type="entry name" value="HSFDOMAIN"/>
</dbReference>
<comment type="similarity">
    <text evidence="2 7">Belongs to the HSF family.</text>
</comment>
<evidence type="ECO:0000256" key="1">
    <source>
        <dbReference type="ARBA" id="ARBA00004123"/>
    </source>
</evidence>
<dbReference type="GO" id="GO:0043565">
    <property type="term" value="F:sequence-specific DNA binding"/>
    <property type="evidence" value="ECO:0007669"/>
    <property type="project" value="InterPro"/>
</dbReference>
<evidence type="ECO:0000256" key="6">
    <source>
        <dbReference type="ARBA" id="ARBA00023242"/>
    </source>
</evidence>
<keyword evidence="4" id="KW-0238">DNA-binding</keyword>
<evidence type="ECO:0000259" key="9">
    <source>
        <dbReference type="SMART" id="SM00415"/>
    </source>
</evidence>
<feature type="domain" description="HSF-type DNA-binding" evidence="9">
    <location>
        <begin position="79"/>
        <end position="185"/>
    </location>
</feature>
<evidence type="ECO:0000313" key="11">
    <source>
        <dbReference type="WBParaSite" id="Pan_g4930.t1"/>
    </source>
</evidence>
<feature type="compositionally biased region" description="Low complexity" evidence="8">
    <location>
        <begin position="381"/>
        <end position="403"/>
    </location>
</feature>
<dbReference type="PANTHER" id="PTHR10015">
    <property type="entry name" value="HEAT SHOCK TRANSCRIPTION FACTOR"/>
    <property type="match status" value="1"/>
</dbReference>
<dbReference type="Proteomes" id="UP000492821">
    <property type="component" value="Unassembled WGS sequence"/>
</dbReference>
<feature type="region of interest" description="Disordered" evidence="8">
    <location>
        <begin position="279"/>
        <end position="307"/>
    </location>
</feature>
<evidence type="ECO:0000256" key="2">
    <source>
        <dbReference type="ARBA" id="ARBA00006403"/>
    </source>
</evidence>
<dbReference type="InterPro" id="IPR036388">
    <property type="entry name" value="WH-like_DNA-bd_sf"/>
</dbReference>
<evidence type="ECO:0000256" key="8">
    <source>
        <dbReference type="SAM" id="MobiDB-lite"/>
    </source>
</evidence>
<feature type="region of interest" description="Disordered" evidence="8">
    <location>
        <begin position="358"/>
        <end position="456"/>
    </location>
</feature>
<evidence type="ECO:0000256" key="5">
    <source>
        <dbReference type="ARBA" id="ARBA00023163"/>
    </source>
</evidence>
<dbReference type="InterPro" id="IPR000232">
    <property type="entry name" value="HSF_DNA-bd"/>
</dbReference>
<reference evidence="11" key="2">
    <citation type="submission" date="2020-10" db="UniProtKB">
        <authorList>
            <consortium name="WormBaseParasite"/>
        </authorList>
    </citation>
    <scope>IDENTIFICATION</scope>
</reference>
<dbReference type="SMART" id="SM00415">
    <property type="entry name" value="HSF"/>
    <property type="match status" value="1"/>
</dbReference>
<dbReference type="WBParaSite" id="Pan_g4930.t1">
    <property type="protein sequence ID" value="Pan_g4930.t1"/>
    <property type="gene ID" value="Pan_g4930"/>
</dbReference>
<name>A0A7E4VYE5_PANRE</name>
<keyword evidence="5" id="KW-0804">Transcription</keyword>
<keyword evidence="3" id="KW-0805">Transcription regulation</keyword>
<proteinExistence type="inferred from homology"/>
<organism evidence="10 11">
    <name type="scientific">Panagrellus redivivus</name>
    <name type="common">Microworm</name>
    <dbReference type="NCBI Taxonomy" id="6233"/>
    <lineage>
        <taxon>Eukaryota</taxon>
        <taxon>Metazoa</taxon>
        <taxon>Ecdysozoa</taxon>
        <taxon>Nematoda</taxon>
        <taxon>Chromadorea</taxon>
        <taxon>Rhabditida</taxon>
        <taxon>Tylenchina</taxon>
        <taxon>Panagrolaimomorpha</taxon>
        <taxon>Panagrolaimoidea</taxon>
        <taxon>Panagrolaimidae</taxon>
        <taxon>Panagrellus</taxon>
    </lineage>
</organism>
<dbReference type="PANTHER" id="PTHR10015:SF427">
    <property type="entry name" value="HEAT SHOCK FACTOR PROTEIN"/>
    <property type="match status" value="1"/>
</dbReference>
<evidence type="ECO:0000256" key="3">
    <source>
        <dbReference type="ARBA" id="ARBA00023015"/>
    </source>
</evidence>
<dbReference type="AlphaFoldDB" id="A0A7E4VYE5"/>
<dbReference type="FunFam" id="1.10.10.10:FF:000027">
    <property type="entry name" value="Heat shock transcription factor 1"/>
    <property type="match status" value="1"/>
</dbReference>
<protein>
    <submittedName>
        <fullName evidence="11">HSF_DOMAIN domain-containing protein</fullName>
    </submittedName>
</protein>
<dbReference type="SUPFAM" id="SSF46785">
    <property type="entry name" value="Winged helix' DNA-binding domain"/>
    <property type="match status" value="1"/>
</dbReference>
<sequence>MRSASGLLWLTEMQIPGLGNRKYFQCWGIAIWGWKIATSIDLPMATRDIKQPTTTTTAPMASSTAAPAPLPVVLKEDDKIPLFLIKLWNIVEDPSYFDVIRWDDSGYSFHILDPYSFCRNVLPQYFKHNNLNSLIRQLNMYGFRKMTPIERTSLARAESDQDHLEFSHPCFVRDHPDLLSQIKRKTPTARRDDASNNSQNRDLSTILEEVRLLRDRQKTMEDRISDLTGDNHNLWQQLSSMRATHVKQQQIVNKLVQFLVTLVQPKRLAKRHMLAINDNGSAPKRFRNSNGTDATAAGGGGAGDNGQLLQIPTNNAHEVLDRLMREIGSSNYDFNFGDNNSPQNGPVISDVTDELDHLSTGQNDFLGVNVTDGGSMTGPSPQTQYDGNQQQQPQQQPQMSQPQGVYGYPNRLPPRIAMQPQQQQQQQIPQQQPLQMNMNQPSTISPVVTMPPQQPADPMLGAHMDDTSGANDHGLGFTAADFADYLSGVDHDIDNCRDLIGNEWNAFDIDNFVDNGQTDPSPPDGWNINARPLSLEATHPQYQFDQNTSGGSNDATIGSISQASGSYPSPSAMTQPSASPSSSTSIRGGPAGPRRTQAPIAPHLQYSNRKR</sequence>
<accession>A0A7E4VYE5</accession>
<feature type="compositionally biased region" description="Low complexity" evidence="8">
    <location>
        <begin position="568"/>
        <end position="585"/>
    </location>
</feature>
<keyword evidence="6" id="KW-0539">Nucleus</keyword>
<feature type="compositionally biased region" description="Polar residues" evidence="8">
    <location>
        <begin position="543"/>
        <end position="567"/>
    </location>
</feature>